<evidence type="ECO:0000313" key="5">
    <source>
        <dbReference type="Proteomes" id="UP001596337"/>
    </source>
</evidence>
<dbReference type="InterPro" id="IPR042070">
    <property type="entry name" value="PucR_C-HTH_sf"/>
</dbReference>
<reference evidence="5" key="1">
    <citation type="journal article" date="2019" name="Int. J. Syst. Evol. Microbiol.">
        <title>The Global Catalogue of Microorganisms (GCM) 10K type strain sequencing project: providing services to taxonomists for standard genome sequencing and annotation.</title>
        <authorList>
            <consortium name="The Broad Institute Genomics Platform"/>
            <consortium name="The Broad Institute Genome Sequencing Center for Infectious Disease"/>
            <person name="Wu L."/>
            <person name="Ma J."/>
        </authorList>
    </citation>
    <scope>NUCLEOTIDE SEQUENCE [LARGE SCALE GENOMIC DNA]</scope>
    <source>
        <strain evidence="5">KCTC 32255</strain>
    </source>
</reference>
<comment type="caution">
    <text evidence="4">The sequence shown here is derived from an EMBL/GenBank/DDBJ whole genome shotgun (WGS) entry which is preliminary data.</text>
</comment>
<dbReference type="Gene3D" id="1.10.10.2840">
    <property type="entry name" value="PucR C-terminal helix-turn-helix domain"/>
    <property type="match status" value="1"/>
</dbReference>
<comment type="similarity">
    <text evidence="1">Belongs to the CdaR family.</text>
</comment>
<proteinExistence type="inferred from homology"/>
<dbReference type="Pfam" id="PF17853">
    <property type="entry name" value="GGDEF_2"/>
    <property type="match status" value="1"/>
</dbReference>
<dbReference type="PANTHER" id="PTHR33744">
    <property type="entry name" value="CARBOHYDRATE DIACID REGULATOR"/>
    <property type="match status" value="1"/>
</dbReference>
<evidence type="ECO:0000313" key="4">
    <source>
        <dbReference type="EMBL" id="MFC6869124.1"/>
    </source>
</evidence>
<organism evidence="4 5">
    <name type="scientific">Haloechinothrix salitolerans</name>
    <dbReference type="NCBI Taxonomy" id="926830"/>
    <lineage>
        <taxon>Bacteria</taxon>
        <taxon>Bacillati</taxon>
        <taxon>Actinomycetota</taxon>
        <taxon>Actinomycetes</taxon>
        <taxon>Pseudonocardiales</taxon>
        <taxon>Pseudonocardiaceae</taxon>
        <taxon>Haloechinothrix</taxon>
    </lineage>
</organism>
<protein>
    <submittedName>
        <fullName evidence="4">PucR family transcriptional regulator</fullName>
    </submittedName>
</protein>
<evidence type="ECO:0000256" key="1">
    <source>
        <dbReference type="ARBA" id="ARBA00006754"/>
    </source>
</evidence>
<dbReference type="InterPro" id="IPR051448">
    <property type="entry name" value="CdaR-like_regulators"/>
</dbReference>
<feature type="domain" description="CdaR GGDEF-like" evidence="3">
    <location>
        <begin position="175"/>
        <end position="283"/>
    </location>
</feature>
<dbReference type="InterPro" id="IPR025736">
    <property type="entry name" value="PucR_C-HTH_dom"/>
</dbReference>
<dbReference type="PANTHER" id="PTHR33744:SF1">
    <property type="entry name" value="DNA-BINDING TRANSCRIPTIONAL ACTIVATOR ADER"/>
    <property type="match status" value="1"/>
</dbReference>
<evidence type="ECO:0000259" key="3">
    <source>
        <dbReference type="Pfam" id="PF17853"/>
    </source>
</evidence>
<dbReference type="RefSeq" id="WP_345393449.1">
    <property type="nucleotide sequence ID" value="NZ_BAABLA010000019.1"/>
</dbReference>
<sequence length="393" mass="43545">MSKLAMDHAAEVLDVADQGWRAGQDWLKHRTVADGEILADLDRRFSRNGLMHWVQMTIANPGSRVEIHEFPELEKYSRDLALRGIDPEEAEAWRALQRVVLHWWISACFTTSLEPDEMRELIEVSVNSLNTYQDDLVDAIAAHVEKVRDELAGGPQVQRLATAQLILQGAPITRARAEAQLGYPLTGHHVAAIVWVDSEDDVGELELAAEQVMRACGAQRRLTLVAAVSALWIWLPVAEVPSRADLEAHVAETPGVRVVLGRPGVDVNGFRRSHIDAVAAQRLLSRLGSRRRVVRFGDVQMISLLTSDIAEAEQFVADTLGALATADPELRHTVRVFIAEQFNASRAAETLFAHRNTIDRRLARVEELLPRPLGQDPAAVDAALALLELKEGR</sequence>
<accession>A0ABW2C2N9</accession>
<feature type="domain" description="PucR C-terminal helix-turn-helix" evidence="2">
    <location>
        <begin position="330"/>
        <end position="386"/>
    </location>
</feature>
<dbReference type="Pfam" id="PF13556">
    <property type="entry name" value="HTH_30"/>
    <property type="match status" value="1"/>
</dbReference>
<dbReference type="EMBL" id="JBHSXX010000001">
    <property type="protein sequence ID" value="MFC6869124.1"/>
    <property type="molecule type" value="Genomic_DNA"/>
</dbReference>
<gene>
    <name evidence="4" type="ORF">ACFQGD_18425</name>
</gene>
<evidence type="ECO:0000259" key="2">
    <source>
        <dbReference type="Pfam" id="PF13556"/>
    </source>
</evidence>
<name>A0ABW2C2N9_9PSEU</name>
<keyword evidence="5" id="KW-1185">Reference proteome</keyword>
<dbReference type="Proteomes" id="UP001596337">
    <property type="component" value="Unassembled WGS sequence"/>
</dbReference>
<dbReference type="InterPro" id="IPR041522">
    <property type="entry name" value="CdaR_GGDEF"/>
</dbReference>